<dbReference type="InterPro" id="IPR021109">
    <property type="entry name" value="Peptidase_aspartic_dom_sf"/>
</dbReference>
<gene>
    <name evidence="1" type="ORF">SVIM_LOCUS448997</name>
</gene>
<reference evidence="1" key="1">
    <citation type="submission" date="2019-03" db="EMBL/GenBank/DDBJ databases">
        <authorList>
            <person name="Mank J."/>
            <person name="Almeida P."/>
        </authorList>
    </citation>
    <scope>NUCLEOTIDE SEQUENCE</scope>
    <source>
        <strain evidence="1">78183</strain>
    </source>
</reference>
<protein>
    <submittedName>
        <fullName evidence="1">Uncharacterized protein</fullName>
    </submittedName>
</protein>
<organism evidence="1">
    <name type="scientific">Salix viminalis</name>
    <name type="common">Common osier</name>
    <name type="synonym">Basket willow</name>
    <dbReference type="NCBI Taxonomy" id="40686"/>
    <lineage>
        <taxon>Eukaryota</taxon>
        <taxon>Viridiplantae</taxon>
        <taxon>Streptophyta</taxon>
        <taxon>Embryophyta</taxon>
        <taxon>Tracheophyta</taxon>
        <taxon>Spermatophyta</taxon>
        <taxon>Magnoliopsida</taxon>
        <taxon>eudicotyledons</taxon>
        <taxon>Gunneridae</taxon>
        <taxon>Pentapetalae</taxon>
        <taxon>rosids</taxon>
        <taxon>fabids</taxon>
        <taxon>Malpighiales</taxon>
        <taxon>Salicaceae</taxon>
        <taxon>Saliceae</taxon>
        <taxon>Salix</taxon>
    </lineage>
</organism>
<dbReference type="SUPFAM" id="SSF50630">
    <property type="entry name" value="Acid proteases"/>
    <property type="match status" value="1"/>
</dbReference>
<dbReference type="Gene3D" id="2.40.70.10">
    <property type="entry name" value="Acid Proteases"/>
    <property type="match status" value="1"/>
</dbReference>
<evidence type="ECO:0000313" key="1">
    <source>
        <dbReference type="EMBL" id="VFU60514.1"/>
    </source>
</evidence>
<sequence length="117" mass="12532">MNSDVLFHFNTSQNTLESLRKDNKSRISYTPLLTNPVAPTSYYIAIKGVFVNGVKLPTDPSVPSPTPGDKSARSGFDLRVNVAGVSRPRLPGLSLELGGASVFSPPQGIIYRDKGGN</sequence>
<proteinExistence type="predicted"/>
<dbReference type="EMBL" id="CAADRP010002063">
    <property type="protein sequence ID" value="VFU60514.1"/>
    <property type="molecule type" value="Genomic_DNA"/>
</dbReference>
<dbReference type="AlphaFoldDB" id="A0A6N2N116"/>
<accession>A0A6N2N116</accession>
<name>A0A6N2N116_SALVM</name>